<keyword evidence="5" id="KW-1185">Reference proteome</keyword>
<dbReference type="PANTHER" id="PTHR11908:SF132">
    <property type="entry name" value="ALDEHYDE OXIDASE 1-RELATED"/>
    <property type="match status" value="1"/>
</dbReference>
<protein>
    <submittedName>
        <fullName evidence="4">Xanthine dehydrogenase family protein molybdopterin-binding subunit</fullName>
    </submittedName>
</protein>
<dbReference type="EMBL" id="CP097463">
    <property type="protein sequence ID" value="WAX58462.1"/>
    <property type="molecule type" value="Genomic_DNA"/>
</dbReference>
<dbReference type="SUPFAM" id="SSF54665">
    <property type="entry name" value="CO dehydrogenase molybdoprotein N-domain-like"/>
    <property type="match status" value="1"/>
</dbReference>
<dbReference type="SUPFAM" id="SSF56003">
    <property type="entry name" value="Molybdenum cofactor-binding domain"/>
    <property type="match status" value="1"/>
</dbReference>
<keyword evidence="1" id="KW-0500">Molybdenum</keyword>
<keyword evidence="2" id="KW-0560">Oxidoreductase</keyword>
<organism evidence="4 5">
    <name type="scientific">Jatrophihabitans cynanchi</name>
    <dbReference type="NCBI Taxonomy" id="2944128"/>
    <lineage>
        <taxon>Bacteria</taxon>
        <taxon>Bacillati</taxon>
        <taxon>Actinomycetota</taxon>
        <taxon>Actinomycetes</taxon>
        <taxon>Jatrophihabitantales</taxon>
        <taxon>Jatrophihabitantaceae</taxon>
        <taxon>Jatrophihabitans</taxon>
    </lineage>
</organism>
<evidence type="ECO:0000256" key="2">
    <source>
        <dbReference type="ARBA" id="ARBA00023002"/>
    </source>
</evidence>
<evidence type="ECO:0000313" key="5">
    <source>
        <dbReference type="Proteomes" id="UP001164693"/>
    </source>
</evidence>
<feature type="domain" description="Aldehyde oxidase/xanthine dehydrogenase a/b hammerhead" evidence="3">
    <location>
        <begin position="20"/>
        <end position="134"/>
    </location>
</feature>
<dbReference type="Gene3D" id="3.90.1170.50">
    <property type="entry name" value="Aldehyde oxidase/xanthine dehydrogenase, a/b hammerhead"/>
    <property type="match status" value="1"/>
</dbReference>
<dbReference type="InterPro" id="IPR036856">
    <property type="entry name" value="Ald_Oxase/Xan_DH_a/b_sf"/>
</dbReference>
<dbReference type="RefSeq" id="WP_269445003.1">
    <property type="nucleotide sequence ID" value="NZ_CP097463.1"/>
</dbReference>
<dbReference type="SMART" id="SM01008">
    <property type="entry name" value="Ald_Xan_dh_C"/>
    <property type="match status" value="1"/>
</dbReference>
<dbReference type="InterPro" id="IPR016208">
    <property type="entry name" value="Ald_Oxase/xanthine_DH-like"/>
</dbReference>
<reference evidence="4" key="1">
    <citation type="submission" date="2022-05" db="EMBL/GenBank/DDBJ databases">
        <title>Jatrophihabitans sp. SB3-54 whole genome sequence.</title>
        <authorList>
            <person name="Suh M.K."/>
            <person name="Eom M.K."/>
            <person name="Kim J.S."/>
            <person name="Kim H.S."/>
            <person name="Do H.E."/>
            <person name="Shin Y.K."/>
            <person name="Lee J.-S."/>
        </authorList>
    </citation>
    <scope>NUCLEOTIDE SEQUENCE</scope>
    <source>
        <strain evidence="4">SB3-54</strain>
    </source>
</reference>
<dbReference type="InterPro" id="IPR000674">
    <property type="entry name" value="Ald_Oxase/Xan_DH_a/b"/>
</dbReference>
<accession>A0ABY7K4A5</accession>
<dbReference type="InterPro" id="IPR046867">
    <property type="entry name" value="AldOxase/xan_DH_MoCoBD2"/>
</dbReference>
<sequence>MVGTYIGERVPRVEDRRLLTGRGQFVDDLRLPDMLHACFVRSPHAHARIIETDVSAALAVPGVERVLLGREMAELLTRLTSFHELPGLRRIEFDAMAAEKVRFVGDIVALVVADSRYTAEDGCDLVDVEYEVLPPVTCIAEGLRDGAALVFEEAGTNELFQDAATYGDTAGVFDRAHNVTRATFRQHRQAPCPMETRGGVASYDPLSGELTYHASTQSGHSLRQAIARFLRHPLQLTRVVARDNGGSFGEKFTVTREDLCVCAASKVLGRPVKWVEDRRENLMAGGHAREDVMLAELAFDADGTILGLRADLTVDAGAYPAVRLYMPAELCSSVREDMPSAYRLPSFDLTCRTVATNKATYVAYRGPWEVETWVRERLIDEAAHELGLDPVEFRRRNLVRRDEQPYTTVTGAVLDEVTAVETLETVVRALDYDELRARQLAARAEGRYVGIGVAAHIEHNGREGITERTTVKVELDGTVTVQTAQLQTGQGHETTLAQLIADEMSVPLSHVRLVYGDTSRVPFKVIGTGGSMASTMATGSVLAATRQVMEQIRRVGAHLLECDPGDVEIRNALVGVRGIPSSAIPLGDLAATTYLRPLRIPVGMDPALEATATFSWPGHQWTVATHGCVVEVDPRTGRVRIDRYVAAVDCGTVINPGIVEGQIRGGIANGVAGVLYEHCVYDESGQFLTTTFMDYLVPTAAEVPTVEIHLMPGPEGEVRPRGVGETGAILAPAAVTNAIADALRPLGVSIHEQHLPPSVIVGLIEHAADSMVPA</sequence>
<dbReference type="PANTHER" id="PTHR11908">
    <property type="entry name" value="XANTHINE DEHYDROGENASE"/>
    <property type="match status" value="1"/>
</dbReference>
<evidence type="ECO:0000259" key="3">
    <source>
        <dbReference type="SMART" id="SM01008"/>
    </source>
</evidence>
<dbReference type="Pfam" id="PF20256">
    <property type="entry name" value="MoCoBD_2"/>
    <property type="match status" value="1"/>
</dbReference>
<dbReference type="InterPro" id="IPR008274">
    <property type="entry name" value="AldOxase/xan_DH_MoCoBD1"/>
</dbReference>
<evidence type="ECO:0000256" key="1">
    <source>
        <dbReference type="ARBA" id="ARBA00022505"/>
    </source>
</evidence>
<dbReference type="Proteomes" id="UP001164693">
    <property type="component" value="Chromosome"/>
</dbReference>
<gene>
    <name evidence="4" type="ORF">M6B22_06780</name>
</gene>
<name>A0ABY7K4A5_9ACTN</name>
<evidence type="ECO:0000313" key="4">
    <source>
        <dbReference type="EMBL" id="WAX58462.1"/>
    </source>
</evidence>
<dbReference type="Gene3D" id="3.30.365.10">
    <property type="entry name" value="Aldehyde oxidase/xanthine dehydrogenase, molybdopterin binding domain"/>
    <property type="match status" value="4"/>
</dbReference>
<proteinExistence type="predicted"/>
<dbReference type="Pfam" id="PF02738">
    <property type="entry name" value="MoCoBD_1"/>
    <property type="match status" value="1"/>
</dbReference>
<dbReference type="Pfam" id="PF01315">
    <property type="entry name" value="Ald_Xan_dh_C"/>
    <property type="match status" value="1"/>
</dbReference>
<dbReference type="InterPro" id="IPR037165">
    <property type="entry name" value="AldOxase/xan_DH_Mopterin-bd_sf"/>
</dbReference>